<keyword evidence="1" id="KW-0812">Transmembrane</keyword>
<feature type="transmembrane region" description="Helical" evidence="1">
    <location>
        <begin position="43"/>
        <end position="63"/>
    </location>
</feature>
<evidence type="ECO:0000313" key="2">
    <source>
        <dbReference type="EMBL" id="SFB05991.1"/>
    </source>
</evidence>
<protein>
    <submittedName>
        <fullName evidence="2">Uncharacterized protein</fullName>
    </submittedName>
</protein>
<reference evidence="2 3" key="1">
    <citation type="submission" date="2016-10" db="EMBL/GenBank/DDBJ databases">
        <authorList>
            <person name="de Groot N.N."/>
        </authorList>
    </citation>
    <scope>NUCLEOTIDE SEQUENCE [LARGE SCALE GENOMIC DNA]</scope>
    <source>
        <strain evidence="2 3">DSM 23399</strain>
    </source>
</reference>
<keyword evidence="1" id="KW-0472">Membrane</keyword>
<dbReference type="AlphaFoldDB" id="A0A1I0XY93"/>
<gene>
    <name evidence="2" type="ORF">SAMN04489723_10415</name>
</gene>
<evidence type="ECO:0000256" key="1">
    <source>
        <dbReference type="SAM" id="Phobius"/>
    </source>
</evidence>
<keyword evidence="3" id="KW-1185">Reference proteome</keyword>
<feature type="transmembrane region" description="Helical" evidence="1">
    <location>
        <begin position="70"/>
        <end position="89"/>
    </location>
</feature>
<feature type="transmembrane region" description="Helical" evidence="1">
    <location>
        <begin position="7"/>
        <end position="27"/>
    </location>
</feature>
<name>A0A1I0XY93_9BACT</name>
<evidence type="ECO:0000313" key="3">
    <source>
        <dbReference type="Proteomes" id="UP000198790"/>
    </source>
</evidence>
<feature type="transmembrane region" description="Helical" evidence="1">
    <location>
        <begin position="130"/>
        <end position="147"/>
    </location>
</feature>
<dbReference type="EMBL" id="FOKK01000004">
    <property type="protein sequence ID" value="SFB05991.1"/>
    <property type="molecule type" value="Genomic_DNA"/>
</dbReference>
<keyword evidence="1" id="KW-1133">Transmembrane helix</keyword>
<sequence>MKKHRILGTIWVIFALYDLFFGVHFLYQYSAPATFWLYMMPNWITFGKIFLGIAGLIIGIAIFRRGDHRFVMPFATLLLSYITIDFIKLGDGLINNTGSNILFLLLALLTIMLNRGFNSTQLRIIKETRTLIFLTVGLMPYILHRWLDYDWFNFLH</sequence>
<accession>A0A1I0XY93</accession>
<dbReference type="Proteomes" id="UP000198790">
    <property type="component" value="Unassembled WGS sequence"/>
</dbReference>
<dbReference type="STRING" id="237018.SAMN04489723_10415"/>
<feature type="transmembrane region" description="Helical" evidence="1">
    <location>
        <begin position="101"/>
        <end position="118"/>
    </location>
</feature>
<proteinExistence type="predicted"/>
<organism evidence="2 3">
    <name type="scientific">Algoriphagus aquimarinus</name>
    <dbReference type="NCBI Taxonomy" id="237018"/>
    <lineage>
        <taxon>Bacteria</taxon>
        <taxon>Pseudomonadati</taxon>
        <taxon>Bacteroidota</taxon>
        <taxon>Cytophagia</taxon>
        <taxon>Cytophagales</taxon>
        <taxon>Cyclobacteriaceae</taxon>
        <taxon>Algoriphagus</taxon>
    </lineage>
</organism>